<comment type="caution">
    <text evidence="1">The sequence shown here is derived from an EMBL/GenBank/DDBJ whole genome shotgun (WGS) entry which is preliminary data.</text>
</comment>
<organism evidence="1 2">
    <name type="scientific">Citricoccus parietis</name>
    <dbReference type="NCBI Taxonomy" id="592307"/>
    <lineage>
        <taxon>Bacteria</taxon>
        <taxon>Bacillati</taxon>
        <taxon>Actinomycetota</taxon>
        <taxon>Actinomycetes</taxon>
        <taxon>Micrococcales</taxon>
        <taxon>Micrococcaceae</taxon>
        <taxon>Citricoccus</taxon>
    </lineage>
</organism>
<reference evidence="1 2" key="1">
    <citation type="submission" date="2024-09" db="EMBL/GenBank/DDBJ databases">
        <authorList>
            <person name="Sun Q."/>
            <person name="Mori K."/>
        </authorList>
    </citation>
    <scope>NUCLEOTIDE SEQUENCE [LARGE SCALE GENOMIC DNA]</scope>
    <source>
        <strain evidence="1 2">CCM 7609</strain>
    </source>
</reference>
<accession>A0ABV5G8A1</accession>
<sequence>MREFSSCRDRPVPVVATALPNRGGRLPHRHGRAWPLVRLPISPFIGRLGSWRSAGSRQRSSAPDIRQF</sequence>
<proteinExistence type="predicted"/>
<evidence type="ECO:0000313" key="1">
    <source>
        <dbReference type="EMBL" id="MFB9075181.1"/>
    </source>
</evidence>
<keyword evidence="2" id="KW-1185">Reference proteome</keyword>
<dbReference type="Proteomes" id="UP001589575">
    <property type="component" value="Unassembled WGS sequence"/>
</dbReference>
<dbReference type="EMBL" id="JBHMFI010000020">
    <property type="protein sequence ID" value="MFB9075181.1"/>
    <property type="molecule type" value="Genomic_DNA"/>
</dbReference>
<gene>
    <name evidence="1" type="ORF">ACFFX0_29995</name>
</gene>
<name>A0ABV5G8A1_9MICC</name>
<protein>
    <submittedName>
        <fullName evidence="1">Uncharacterized protein</fullName>
    </submittedName>
</protein>
<evidence type="ECO:0000313" key="2">
    <source>
        <dbReference type="Proteomes" id="UP001589575"/>
    </source>
</evidence>